<evidence type="ECO:0000259" key="2">
    <source>
        <dbReference type="Pfam" id="PF24864"/>
    </source>
</evidence>
<evidence type="ECO:0000256" key="1">
    <source>
        <dbReference type="SAM" id="MobiDB-lite"/>
    </source>
</evidence>
<evidence type="ECO:0000313" key="3">
    <source>
        <dbReference type="EMBL" id="KAH0223806.1"/>
    </source>
</evidence>
<dbReference type="Pfam" id="PF24864">
    <property type="entry name" value="DUF7730"/>
    <property type="match status" value="1"/>
</dbReference>
<name>A0A9P8GL09_AURME</name>
<feature type="non-terminal residue" evidence="3">
    <location>
        <position position="1"/>
    </location>
</feature>
<dbReference type="PANTHER" id="PTHR42085:SF2">
    <property type="entry name" value="F-BOX DOMAIN-CONTAINING PROTEIN"/>
    <property type="match status" value="1"/>
</dbReference>
<accession>A0A9P8GL09</accession>
<organism evidence="3 4">
    <name type="scientific">Aureobasidium melanogenum</name>
    <name type="common">Aureobasidium pullulans var. melanogenum</name>
    <dbReference type="NCBI Taxonomy" id="46634"/>
    <lineage>
        <taxon>Eukaryota</taxon>
        <taxon>Fungi</taxon>
        <taxon>Dikarya</taxon>
        <taxon>Ascomycota</taxon>
        <taxon>Pezizomycotina</taxon>
        <taxon>Dothideomycetes</taxon>
        <taxon>Dothideomycetidae</taxon>
        <taxon>Dothideales</taxon>
        <taxon>Saccotheciaceae</taxon>
        <taxon>Aureobasidium</taxon>
    </lineage>
</organism>
<dbReference type="AlphaFoldDB" id="A0A9P8GL09"/>
<dbReference type="PANTHER" id="PTHR42085">
    <property type="entry name" value="F-BOX DOMAIN-CONTAINING PROTEIN"/>
    <property type="match status" value="1"/>
</dbReference>
<feature type="region of interest" description="Disordered" evidence="1">
    <location>
        <begin position="79"/>
        <end position="130"/>
    </location>
</feature>
<feature type="compositionally biased region" description="Basic residues" evidence="1">
    <location>
        <begin position="115"/>
        <end position="130"/>
    </location>
</feature>
<proteinExistence type="predicted"/>
<sequence>MVSRQVCRPRPAPTSWLPQPVPFHRTLIPPTDLYYHPAWVAQREMDAGRPKRIRASINYVEPTELDEDIVDDEALDESAVTVASDDPPTDTDDATTTVVSDSDSGSDQEFTTDKRKLKAQQKKKQAKKTKKVKKVKEVPFRFMDLPPEIRVMIYKACLVESAKDLTYVTNKTNGHDIFRGSMKRSQIGRTWGGWRYKIKHDRHDVQRTPLLPVILRINKAIRDEAIPYLYAQPFHFATTHTFQLFFGRLSPANRMLLRSITIDGWTDTKQARMKDAQIIFSLLISATNIRSINISRRAYAATDGPNYYGRGSGFTNEPYNFWRDIQYWADAMDAAHGKGAAKAALSFTKLCFGSPRELENEDEVVDKREKDFWAQLKLTEKEE</sequence>
<gene>
    <name evidence="3" type="ORF">KCV03_g4068</name>
</gene>
<dbReference type="EMBL" id="JAHFYH010000023">
    <property type="protein sequence ID" value="KAH0223806.1"/>
    <property type="molecule type" value="Genomic_DNA"/>
</dbReference>
<dbReference type="OrthoDB" id="5397846at2759"/>
<reference evidence="3" key="1">
    <citation type="journal article" date="2021" name="J Fungi (Basel)">
        <title>Virulence traits and population genomics of the black yeast Aureobasidium melanogenum.</title>
        <authorList>
            <person name="Cernosa A."/>
            <person name="Sun X."/>
            <person name="Gostincar C."/>
            <person name="Fang C."/>
            <person name="Gunde-Cimerman N."/>
            <person name="Song Z."/>
        </authorList>
    </citation>
    <scope>NUCLEOTIDE SEQUENCE</scope>
    <source>
        <strain evidence="3">EXF-8016</strain>
    </source>
</reference>
<evidence type="ECO:0000313" key="4">
    <source>
        <dbReference type="Proteomes" id="UP000767238"/>
    </source>
</evidence>
<protein>
    <recommendedName>
        <fullName evidence="2">DUF7730 domain-containing protein</fullName>
    </recommendedName>
</protein>
<feature type="domain" description="DUF7730" evidence="2">
    <location>
        <begin position="142"/>
        <end position="263"/>
    </location>
</feature>
<reference evidence="3" key="2">
    <citation type="submission" date="2021-08" db="EMBL/GenBank/DDBJ databases">
        <authorList>
            <person name="Gostincar C."/>
            <person name="Sun X."/>
            <person name="Song Z."/>
            <person name="Gunde-Cimerman N."/>
        </authorList>
    </citation>
    <scope>NUCLEOTIDE SEQUENCE</scope>
    <source>
        <strain evidence="3">EXF-8016</strain>
    </source>
</reference>
<dbReference type="InterPro" id="IPR038883">
    <property type="entry name" value="AN11006-like"/>
</dbReference>
<comment type="caution">
    <text evidence="3">The sequence shown here is derived from an EMBL/GenBank/DDBJ whole genome shotgun (WGS) entry which is preliminary data.</text>
</comment>
<feature type="compositionally biased region" description="Low complexity" evidence="1">
    <location>
        <begin position="94"/>
        <end position="103"/>
    </location>
</feature>
<dbReference type="InterPro" id="IPR056632">
    <property type="entry name" value="DUF7730"/>
</dbReference>
<dbReference type="Proteomes" id="UP000767238">
    <property type="component" value="Unassembled WGS sequence"/>
</dbReference>